<evidence type="ECO:0000256" key="1">
    <source>
        <dbReference type="SAM" id="Phobius"/>
    </source>
</evidence>
<evidence type="ECO:0000313" key="2">
    <source>
        <dbReference type="EMBL" id="RAR73799.1"/>
    </source>
</evidence>
<keyword evidence="1" id="KW-0812">Transmembrane</keyword>
<keyword evidence="1" id="KW-1133">Transmembrane helix</keyword>
<sequence>MNHLKTILEYYLLGVVGALIVMGFIHIYGLLFDTFYAYPALELLIKTPLTAGLPFGTLLWIGNTITKLPKTQNIYVKVLLKALTYYGIGFIVGLLLLIFIELYIFVFNEPYYYATVANIIAFALLLALPFSVLVRVAKKLIDENTIKSIER</sequence>
<proteinExistence type="predicted"/>
<feature type="transmembrane region" description="Helical" evidence="1">
    <location>
        <begin position="83"/>
        <end position="105"/>
    </location>
</feature>
<keyword evidence="3" id="KW-1185">Reference proteome</keyword>
<feature type="transmembrane region" description="Helical" evidence="1">
    <location>
        <begin position="111"/>
        <end position="134"/>
    </location>
</feature>
<keyword evidence="1" id="KW-0472">Membrane</keyword>
<dbReference type="EMBL" id="QLSZ01000003">
    <property type="protein sequence ID" value="RAR73799.1"/>
    <property type="molecule type" value="Genomic_DNA"/>
</dbReference>
<evidence type="ECO:0000313" key="3">
    <source>
        <dbReference type="Proteomes" id="UP000248840"/>
    </source>
</evidence>
<protein>
    <submittedName>
        <fullName evidence="2">Uncharacterized protein</fullName>
    </submittedName>
</protein>
<dbReference type="RefSeq" id="WP_112112601.1">
    <property type="nucleotide sequence ID" value="NZ_QLSZ01000003.1"/>
</dbReference>
<gene>
    <name evidence="2" type="ORF">CLV55_103118</name>
</gene>
<dbReference type="Proteomes" id="UP000248840">
    <property type="component" value="Unassembled WGS sequence"/>
</dbReference>
<dbReference type="AlphaFoldDB" id="A0A328YIL9"/>
<comment type="caution">
    <text evidence="2">The sequence shown here is derived from an EMBL/GenBank/DDBJ whole genome shotgun (WGS) entry which is preliminary data.</text>
</comment>
<name>A0A328YIL9_9FLAO</name>
<organism evidence="2 3">
    <name type="scientific">Flavobacterium aciduliphilum</name>
    <dbReference type="NCBI Taxonomy" id="1101402"/>
    <lineage>
        <taxon>Bacteria</taxon>
        <taxon>Pseudomonadati</taxon>
        <taxon>Bacteroidota</taxon>
        <taxon>Flavobacteriia</taxon>
        <taxon>Flavobacteriales</taxon>
        <taxon>Flavobacteriaceae</taxon>
        <taxon>Flavobacterium</taxon>
    </lineage>
</organism>
<accession>A0A328YIL9</accession>
<feature type="transmembrane region" description="Helical" evidence="1">
    <location>
        <begin position="12"/>
        <end position="31"/>
    </location>
</feature>
<reference evidence="2 3" key="1">
    <citation type="submission" date="2018-06" db="EMBL/GenBank/DDBJ databases">
        <title>Genomic Encyclopedia of Archaeal and Bacterial Type Strains, Phase II (KMG-II): from individual species to whole genera.</title>
        <authorList>
            <person name="Goeker M."/>
        </authorList>
    </citation>
    <scope>NUCLEOTIDE SEQUENCE [LARGE SCALE GENOMIC DNA]</scope>
    <source>
        <strain evidence="2 3">DSM 25663</strain>
    </source>
</reference>
<feature type="transmembrane region" description="Helical" evidence="1">
    <location>
        <begin position="43"/>
        <end position="62"/>
    </location>
</feature>